<dbReference type="Proteomes" id="UP000005239">
    <property type="component" value="Unassembled WGS sequence"/>
</dbReference>
<accession>A0A2A6BTH4</accession>
<evidence type="ECO:0000313" key="1">
    <source>
        <dbReference type="EnsemblMetazoa" id="PPA07626.1"/>
    </source>
</evidence>
<accession>A0A8R1Y941</accession>
<dbReference type="AlphaFoldDB" id="A0A2A6BTH4"/>
<protein>
    <submittedName>
        <fullName evidence="1">Uncharacterized protein</fullName>
    </submittedName>
</protein>
<reference evidence="2" key="1">
    <citation type="journal article" date="2008" name="Nat. Genet.">
        <title>The Pristionchus pacificus genome provides a unique perspective on nematode lifestyle and parasitism.</title>
        <authorList>
            <person name="Dieterich C."/>
            <person name="Clifton S.W."/>
            <person name="Schuster L.N."/>
            <person name="Chinwalla A."/>
            <person name="Delehaunty K."/>
            <person name="Dinkelacker I."/>
            <person name="Fulton L."/>
            <person name="Fulton R."/>
            <person name="Godfrey J."/>
            <person name="Minx P."/>
            <person name="Mitreva M."/>
            <person name="Roeseler W."/>
            <person name="Tian H."/>
            <person name="Witte H."/>
            <person name="Yang S.P."/>
            <person name="Wilson R.K."/>
            <person name="Sommer R.J."/>
        </authorList>
    </citation>
    <scope>NUCLEOTIDE SEQUENCE [LARGE SCALE GENOMIC DNA]</scope>
    <source>
        <strain evidence="2">PS312</strain>
    </source>
</reference>
<organism evidence="1 2">
    <name type="scientific">Pristionchus pacificus</name>
    <name type="common">Parasitic nematode worm</name>
    <dbReference type="NCBI Taxonomy" id="54126"/>
    <lineage>
        <taxon>Eukaryota</taxon>
        <taxon>Metazoa</taxon>
        <taxon>Ecdysozoa</taxon>
        <taxon>Nematoda</taxon>
        <taxon>Chromadorea</taxon>
        <taxon>Rhabditida</taxon>
        <taxon>Rhabditina</taxon>
        <taxon>Diplogasteromorpha</taxon>
        <taxon>Diplogasteroidea</taxon>
        <taxon>Neodiplogasteridae</taxon>
        <taxon>Pristionchus</taxon>
    </lineage>
</organism>
<evidence type="ECO:0000313" key="2">
    <source>
        <dbReference type="Proteomes" id="UP000005239"/>
    </source>
</evidence>
<dbReference type="EnsemblMetazoa" id="PPA07626.1">
    <property type="protein sequence ID" value="PPA07626.1"/>
    <property type="gene ID" value="WBGene00097180"/>
</dbReference>
<gene>
    <name evidence="1" type="primary">WBGene00097180</name>
</gene>
<sequence>MSRFLLLCMLGVAIVAAKDSALSIAAESLSITLESTIQAILKVALHPIETVNCAGDQTMQLLNSLASLSGTLIGSYVKIIFKGLDSLPDVAQTLRKSLNNFQGNPVSKVCTGVSAQGALDTAQEQIGKLTSVVNEIANLLG</sequence>
<reference evidence="1" key="2">
    <citation type="submission" date="2022-06" db="UniProtKB">
        <authorList>
            <consortium name="EnsemblMetazoa"/>
        </authorList>
    </citation>
    <scope>IDENTIFICATION</scope>
    <source>
        <strain evidence="1">PS312</strain>
    </source>
</reference>
<proteinExistence type="predicted"/>
<keyword evidence="2" id="KW-1185">Reference proteome</keyword>
<name>A0A2A6BTH4_PRIPA</name>